<protein>
    <submittedName>
        <fullName evidence="2">Uncharacterized protein</fullName>
    </submittedName>
</protein>
<organism evidence="2 3">
    <name type="scientific">Engystomops pustulosus</name>
    <name type="common">Tungara frog</name>
    <name type="synonym">Physalaemus pustulosus</name>
    <dbReference type="NCBI Taxonomy" id="76066"/>
    <lineage>
        <taxon>Eukaryota</taxon>
        <taxon>Metazoa</taxon>
        <taxon>Chordata</taxon>
        <taxon>Craniata</taxon>
        <taxon>Vertebrata</taxon>
        <taxon>Euteleostomi</taxon>
        <taxon>Amphibia</taxon>
        <taxon>Batrachia</taxon>
        <taxon>Anura</taxon>
        <taxon>Neobatrachia</taxon>
        <taxon>Hyloidea</taxon>
        <taxon>Leptodactylidae</taxon>
        <taxon>Leiuperinae</taxon>
        <taxon>Engystomops</taxon>
    </lineage>
</organism>
<dbReference type="EMBL" id="WNYA01000001">
    <property type="protein sequence ID" value="KAG8595996.1"/>
    <property type="molecule type" value="Genomic_DNA"/>
</dbReference>
<keyword evidence="1" id="KW-0175">Coiled coil</keyword>
<reference evidence="2" key="1">
    <citation type="thesis" date="2020" institute="ProQuest LLC" country="789 East Eisenhower Parkway, Ann Arbor, MI, USA">
        <title>Comparative Genomics and Chromosome Evolution.</title>
        <authorList>
            <person name="Mudd A.B."/>
        </authorList>
    </citation>
    <scope>NUCLEOTIDE SEQUENCE</scope>
    <source>
        <strain evidence="2">237g6f4</strain>
        <tissue evidence="2">Blood</tissue>
    </source>
</reference>
<evidence type="ECO:0000313" key="3">
    <source>
        <dbReference type="Proteomes" id="UP000824782"/>
    </source>
</evidence>
<dbReference type="Proteomes" id="UP000824782">
    <property type="component" value="Unassembled WGS sequence"/>
</dbReference>
<evidence type="ECO:0000313" key="2">
    <source>
        <dbReference type="EMBL" id="KAG8595996.1"/>
    </source>
</evidence>
<gene>
    <name evidence="2" type="ORF">GDO81_001697</name>
</gene>
<name>A0AAV7DHA9_ENGPU</name>
<feature type="coiled-coil region" evidence="1">
    <location>
        <begin position="68"/>
        <end position="106"/>
    </location>
</feature>
<dbReference type="InterPro" id="IPR040261">
    <property type="entry name" value="FAM240"/>
</dbReference>
<proteinExistence type="predicted"/>
<comment type="caution">
    <text evidence="2">The sequence shown here is derived from an EMBL/GenBank/DDBJ whole genome shotgun (WGS) entry which is preliminary data.</text>
</comment>
<dbReference type="AlphaFoldDB" id="A0AAV7DHA9"/>
<dbReference type="PANTHER" id="PTHR40387:SF1">
    <property type="entry name" value="PROTEIN FAM240B"/>
    <property type="match status" value="1"/>
</dbReference>
<accession>A0AAV7DHA9</accession>
<keyword evidence="3" id="KW-1185">Reference proteome</keyword>
<sequence>MIPAKTYSRDTRADSHPSIHIYFIKAYSTTKMDAKAISGRKTILSHDADGLKNFWEKKIEKQTMEHQIEDNRRNNSALSKLREEWKQRLEFRLNMLQSLQEEQKRQLYGGEPEPKANTAA</sequence>
<evidence type="ECO:0000256" key="1">
    <source>
        <dbReference type="SAM" id="Coils"/>
    </source>
</evidence>
<dbReference type="PANTHER" id="PTHR40387">
    <property type="entry name" value="PROTEIN FAM240B"/>
    <property type="match status" value="1"/>
</dbReference>